<feature type="compositionally biased region" description="Acidic residues" evidence="1">
    <location>
        <begin position="240"/>
        <end position="254"/>
    </location>
</feature>
<feature type="compositionally biased region" description="Low complexity" evidence="1">
    <location>
        <begin position="64"/>
        <end position="78"/>
    </location>
</feature>
<reference evidence="2" key="1">
    <citation type="journal article" date="2020" name="Nature">
        <title>Giant virus diversity and host interactions through global metagenomics.</title>
        <authorList>
            <person name="Schulz F."/>
            <person name="Roux S."/>
            <person name="Paez-Espino D."/>
            <person name="Jungbluth S."/>
            <person name="Walsh D.A."/>
            <person name="Denef V.J."/>
            <person name="McMahon K.D."/>
            <person name="Konstantinidis K.T."/>
            <person name="Eloe-Fadrosh E.A."/>
            <person name="Kyrpides N.C."/>
            <person name="Woyke T."/>
        </authorList>
    </citation>
    <scope>NUCLEOTIDE SEQUENCE</scope>
    <source>
        <strain evidence="2">GVMAG-M-3300024301-20</strain>
    </source>
</reference>
<feature type="region of interest" description="Disordered" evidence="1">
    <location>
        <begin position="233"/>
        <end position="254"/>
    </location>
</feature>
<feature type="region of interest" description="Disordered" evidence="1">
    <location>
        <begin position="21"/>
        <end position="82"/>
    </location>
</feature>
<evidence type="ECO:0000313" key="2">
    <source>
        <dbReference type="EMBL" id="QHT95979.1"/>
    </source>
</evidence>
<dbReference type="EMBL" id="MN740249">
    <property type="protein sequence ID" value="QHT95979.1"/>
    <property type="molecule type" value="Genomic_DNA"/>
</dbReference>
<organism evidence="2">
    <name type="scientific">viral metagenome</name>
    <dbReference type="NCBI Taxonomy" id="1070528"/>
    <lineage>
        <taxon>unclassified sequences</taxon>
        <taxon>metagenomes</taxon>
        <taxon>organismal metagenomes</taxon>
    </lineage>
</organism>
<proteinExistence type="predicted"/>
<evidence type="ECO:0000256" key="1">
    <source>
        <dbReference type="SAM" id="MobiDB-lite"/>
    </source>
</evidence>
<dbReference type="AlphaFoldDB" id="A0A6C0ITD9"/>
<feature type="compositionally biased region" description="Low complexity" evidence="1">
    <location>
        <begin position="22"/>
        <end position="42"/>
    </location>
</feature>
<accession>A0A6C0ITD9</accession>
<sequence>MSNCFKNSSRFAILLDDIEPVNNKPTNKEQTNNNNTQATKENNIFKRESITNSSNNNHFRRSNNNRLSNYYNSNNNPSKPRTLLPAIVNRDFNSETHMFPDLLAEKTNNTNGTNGTNSINDISEFKNTLLKQIDVPVNQEIKKTFVKKGWLEIKGNTNNVGKIDYTYGSENQYLDYEDELRDFYDNNMNLFVSREIDKMKLRWDKYKYDYNEIYGEGAYEELYYSSPVYGSEYDSNSDTIPEDGDDCDDNDYYD</sequence>
<name>A0A6C0ITD9_9ZZZZ</name>
<protein>
    <submittedName>
        <fullName evidence="2">Uncharacterized protein</fullName>
    </submittedName>
</protein>